<evidence type="ECO:0000256" key="1">
    <source>
        <dbReference type="SAM" id="Phobius"/>
    </source>
</evidence>
<dbReference type="KEGG" id="eiv:EIN_044060"/>
<dbReference type="GeneID" id="14885812"/>
<feature type="transmembrane region" description="Helical" evidence="1">
    <location>
        <begin position="12"/>
        <end position="35"/>
    </location>
</feature>
<keyword evidence="1" id="KW-0812">Transmembrane</keyword>
<dbReference type="VEuPathDB" id="AmoebaDB:EIN_044060"/>
<organism evidence="2 3">
    <name type="scientific">Entamoeba invadens IP1</name>
    <dbReference type="NCBI Taxonomy" id="370355"/>
    <lineage>
        <taxon>Eukaryota</taxon>
        <taxon>Amoebozoa</taxon>
        <taxon>Evosea</taxon>
        <taxon>Archamoebae</taxon>
        <taxon>Mastigamoebida</taxon>
        <taxon>Entamoebidae</taxon>
        <taxon>Entamoeba</taxon>
    </lineage>
</organism>
<dbReference type="AlphaFoldDB" id="A0A0A1U2J5"/>
<dbReference type="Proteomes" id="UP000014680">
    <property type="component" value="Unassembled WGS sequence"/>
</dbReference>
<keyword evidence="1" id="KW-1133">Transmembrane helix</keyword>
<accession>A0A0A1U2J5</accession>
<gene>
    <name evidence="2" type="ORF">EIN_044060</name>
</gene>
<dbReference type="RefSeq" id="XP_004253629.1">
    <property type="nucleotide sequence ID" value="XM_004253581.1"/>
</dbReference>
<evidence type="ECO:0000313" key="3">
    <source>
        <dbReference type="Proteomes" id="UP000014680"/>
    </source>
</evidence>
<feature type="transmembrane region" description="Helical" evidence="1">
    <location>
        <begin position="47"/>
        <end position="67"/>
    </location>
</feature>
<proteinExistence type="predicted"/>
<name>A0A0A1U2J5_ENTIV</name>
<keyword evidence="3" id="KW-1185">Reference proteome</keyword>
<feature type="transmembrane region" description="Helical" evidence="1">
    <location>
        <begin position="121"/>
        <end position="144"/>
    </location>
</feature>
<dbReference type="EMBL" id="KB206902">
    <property type="protein sequence ID" value="ELP86858.1"/>
    <property type="molecule type" value="Genomic_DNA"/>
</dbReference>
<keyword evidence="1" id="KW-0472">Membrane</keyword>
<reference evidence="2 3" key="1">
    <citation type="submission" date="2012-10" db="EMBL/GenBank/DDBJ databases">
        <authorList>
            <person name="Zafar N."/>
            <person name="Inman J."/>
            <person name="Hall N."/>
            <person name="Lorenzi H."/>
            <person name="Caler E."/>
        </authorList>
    </citation>
    <scope>NUCLEOTIDE SEQUENCE [LARGE SCALE GENOMIC DNA]</scope>
    <source>
        <strain evidence="2 3">IP1</strain>
    </source>
</reference>
<evidence type="ECO:0000313" key="2">
    <source>
        <dbReference type="EMBL" id="ELP86858.1"/>
    </source>
</evidence>
<sequence>MGNEVVFPSPTLAFTGIGCCCLISLIILFDYYFYIVKNQFAMTKTRAFYYFMAISFIGVETATNGLFYGTPNVSCLIFLGQRSGECMMPLIVLFSFFIWTYDFFLFRTYGTNASGLINHTWQSIISCVAGVFLIVQIAFVSAVIQYNTPYDCTPENPHLSPLYYTTYTVTIIEMILFVIFIVVYFVFFILRHKNFKVSFKTAEGKQYIIFFVRFAVATIILLVSLLLKIVAFLVTNEYASIEKQIFTNQVPLVIQFVAQTILTFNTAGFVEQTPNYDNLNSSF</sequence>
<protein>
    <submittedName>
        <fullName evidence="2">Uncharacterized protein</fullName>
    </submittedName>
</protein>
<feature type="transmembrane region" description="Helical" evidence="1">
    <location>
        <begin position="164"/>
        <end position="190"/>
    </location>
</feature>
<feature type="transmembrane region" description="Helical" evidence="1">
    <location>
        <begin position="87"/>
        <end position="109"/>
    </location>
</feature>
<feature type="transmembrane region" description="Helical" evidence="1">
    <location>
        <begin position="210"/>
        <end position="234"/>
    </location>
</feature>